<dbReference type="Proteomes" id="UP001218218">
    <property type="component" value="Unassembled WGS sequence"/>
</dbReference>
<reference evidence="1" key="1">
    <citation type="submission" date="2023-03" db="EMBL/GenBank/DDBJ databases">
        <title>Massive genome expansion in bonnet fungi (Mycena s.s.) driven by repeated elements and novel gene families across ecological guilds.</title>
        <authorList>
            <consortium name="Lawrence Berkeley National Laboratory"/>
            <person name="Harder C.B."/>
            <person name="Miyauchi S."/>
            <person name="Viragh M."/>
            <person name="Kuo A."/>
            <person name="Thoen E."/>
            <person name="Andreopoulos B."/>
            <person name="Lu D."/>
            <person name="Skrede I."/>
            <person name="Drula E."/>
            <person name="Henrissat B."/>
            <person name="Morin E."/>
            <person name="Kohler A."/>
            <person name="Barry K."/>
            <person name="LaButti K."/>
            <person name="Morin E."/>
            <person name="Salamov A."/>
            <person name="Lipzen A."/>
            <person name="Mereny Z."/>
            <person name="Hegedus B."/>
            <person name="Baldrian P."/>
            <person name="Stursova M."/>
            <person name="Weitz H."/>
            <person name="Taylor A."/>
            <person name="Grigoriev I.V."/>
            <person name="Nagy L.G."/>
            <person name="Martin F."/>
            <person name="Kauserud H."/>
        </authorList>
    </citation>
    <scope>NUCLEOTIDE SEQUENCE</scope>
    <source>
        <strain evidence="1">CBHHK002</strain>
    </source>
</reference>
<dbReference type="SUPFAM" id="SSF50965">
    <property type="entry name" value="Galactose oxidase, central domain"/>
    <property type="match status" value="1"/>
</dbReference>
<dbReference type="EMBL" id="JARIHO010000036">
    <property type="protein sequence ID" value="KAJ7330971.1"/>
    <property type="molecule type" value="Genomic_DNA"/>
</dbReference>
<comment type="caution">
    <text evidence="1">The sequence shown here is derived from an EMBL/GenBank/DDBJ whole genome shotgun (WGS) entry which is preliminary data.</text>
</comment>
<accession>A0AAD6ZNK5</accession>
<organism evidence="1 2">
    <name type="scientific">Mycena albidolilacea</name>
    <dbReference type="NCBI Taxonomy" id="1033008"/>
    <lineage>
        <taxon>Eukaryota</taxon>
        <taxon>Fungi</taxon>
        <taxon>Dikarya</taxon>
        <taxon>Basidiomycota</taxon>
        <taxon>Agaricomycotina</taxon>
        <taxon>Agaricomycetes</taxon>
        <taxon>Agaricomycetidae</taxon>
        <taxon>Agaricales</taxon>
        <taxon>Marasmiineae</taxon>
        <taxon>Mycenaceae</taxon>
        <taxon>Mycena</taxon>
    </lineage>
</organism>
<dbReference type="InterPro" id="IPR015915">
    <property type="entry name" value="Kelch-typ_b-propeller"/>
</dbReference>
<dbReference type="Gene3D" id="2.120.10.80">
    <property type="entry name" value="Kelch-type beta propeller"/>
    <property type="match status" value="1"/>
</dbReference>
<dbReference type="InterPro" id="IPR011043">
    <property type="entry name" value="Gal_Oxase/kelch_b-propeller"/>
</dbReference>
<evidence type="ECO:0000313" key="1">
    <source>
        <dbReference type="EMBL" id="KAJ7330971.1"/>
    </source>
</evidence>
<evidence type="ECO:0000313" key="2">
    <source>
        <dbReference type="Proteomes" id="UP001218218"/>
    </source>
</evidence>
<gene>
    <name evidence="1" type="ORF">DFH08DRAFT_751000</name>
</gene>
<name>A0AAD6ZNK5_9AGAR</name>
<protein>
    <submittedName>
        <fullName evidence="1">Uncharacterized protein</fullName>
    </submittedName>
</protein>
<sequence>MDDDEVAEESVIRSFLAQKYLTHREGDHLFLAKRFTAAKEAYLREAHKIVGASFTLPAMSGGKYGLHCDVYVKLNENPFELANLQGCCLGMAKCLLQENDIELALAWCEEISSLHRCTYYRSQYPLHDWRNWTLDVPEMTFLKSAGLCLASDIFASLGNSATAATRRWVANSTTVSLTAEHHTPALKSLLDMGLMIKLLESRHPDPQATLTGRVTVPALQARGSWTRLHIKNAGGFTEGRQNFSSFIWRSCLYITGGRKSERGPYYRDIWTLDLNKLDAWRQLPDYPVPAPTTGLFLGWNMVLYNNVALLFTGRPTIDVFDLETETWSSFHATYNPTSADTAAGVLHSWPYPG</sequence>
<proteinExistence type="predicted"/>
<feature type="non-terminal residue" evidence="1">
    <location>
        <position position="1"/>
    </location>
</feature>
<dbReference type="AlphaFoldDB" id="A0AAD6ZNK5"/>
<keyword evidence="2" id="KW-1185">Reference proteome</keyword>